<accession>A0ABP7PGS0</accession>
<sequence length="104" mass="11177">MVFNMLSHPDTKSDVLFGVGLFGLMFSPAIVIAGLRLPVNRPNRFGGLFGPNVLRAMAIVYGIMGGIVLILAIKEEDIFGIYGSLGYIFTTQGAFVLANLRGRA</sequence>
<dbReference type="Proteomes" id="UP001501337">
    <property type="component" value="Unassembled WGS sequence"/>
</dbReference>
<evidence type="ECO:0000313" key="3">
    <source>
        <dbReference type="Proteomes" id="UP001501337"/>
    </source>
</evidence>
<dbReference type="EMBL" id="BAABBO010000010">
    <property type="protein sequence ID" value="GAA3965361.1"/>
    <property type="molecule type" value="Genomic_DNA"/>
</dbReference>
<evidence type="ECO:0008006" key="4">
    <source>
        <dbReference type="Google" id="ProtNLM"/>
    </source>
</evidence>
<organism evidence="2 3">
    <name type="scientific">Allohahella marinimesophila</name>
    <dbReference type="NCBI Taxonomy" id="1054972"/>
    <lineage>
        <taxon>Bacteria</taxon>
        <taxon>Pseudomonadati</taxon>
        <taxon>Pseudomonadota</taxon>
        <taxon>Gammaproteobacteria</taxon>
        <taxon>Oceanospirillales</taxon>
        <taxon>Hahellaceae</taxon>
        <taxon>Allohahella</taxon>
    </lineage>
</organism>
<keyword evidence="1" id="KW-0812">Transmembrane</keyword>
<keyword evidence="3" id="KW-1185">Reference proteome</keyword>
<feature type="transmembrane region" description="Helical" evidence="1">
    <location>
        <begin position="56"/>
        <end position="73"/>
    </location>
</feature>
<name>A0ABP7PGS0_9GAMM</name>
<evidence type="ECO:0000313" key="2">
    <source>
        <dbReference type="EMBL" id="GAA3965361.1"/>
    </source>
</evidence>
<gene>
    <name evidence="2" type="ORF">GCM10022278_23970</name>
</gene>
<proteinExistence type="predicted"/>
<feature type="transmembrane region" description="Helical" evidence="1">
    <location>
        <begin position="15"/>
        <end position="35"/>
    </location>
</feature>
<comment type="caution">
    <text evidence="2">The sequence shown here is derived from an EMBL/GenBank/DDBJ whole genome shotgun (WGS) entry which is preliminary data.</text>
</comment>
<reference evidence="3" key="1">
    <citation type="journal article" date="2019" name="Int. J. Syst. Evol. Microbiol.">
        <title>The Global Catalogue of Microorganisms (GCM) 10K type strain sequencing project: providing services to taxonomists for standard genome sequencing and annotation.</title>
        <authorList>
            <consortium name="The Broad Institute Genomics Platform"/>
            <consortium name="The Broad Institute Genome Sequencing Center for Infectious Disease"/>
            <person name="Wu L."/>
            <person name="Ma J."/>
        </authorList>
    </citation>
    <scope>NUCLEOTIDE SEQUENCE [LARGE SCALE GENOMIC DNA]</scope>
    <source>
        <strain evidence="3">JCM 17555</strain>
    </source>
</reference>
<keyword evidence="1" id="KW-1133">Transmembrane helix</keyword>
<protein>
    <recommendedName>
        <fullName evidence="4">MtN3 and saliva related transmembrane protein</fullName>
    </recommendedName>
</protein>
<keyword evidence="1" id="KW-0472">Membrane</keyword>
<evidence type="ECO:0000256" key="1">
    <source>
        <dbReference type="SAM" id="Phobius"/>
    </source>
</evidence>
<feature type="transmembrane region" description="Helical" evidence="1">
    <location>
        <begin position="79"/>
        <end position="100"/>
    </location>
</feature>